<protein>
    <submittedName>
        <fullName evidence="1">Uncharacterized protein</fullName>
    </submittedName>
</protein>
<evidence type="ECO:0000313" key="2">
    <source>
        <dbReference type="Proteomes" id="UP000199159"/>
    </source>
</evidence>
<reference evidence="2" key="1">
    <citation type="submission" date="2016-10" db="EMBL/GenBank/DDBJ databases">
        <authorList>
            <person name="Varghese N."/>
            <person name="Submissions S."/>
        </authorList>
    </citation>
    <scope>NUCLEOTIDE SEQUENCE [LARGE SCALE GENOMIC DNA]</scope>
    <source>
        <strain evidence="2">IBRC-M10078</strain>
    </source>
</reference>
<name>A0A1H0TBB2_9BACI</name>
<dbReference type="RefSeq" id="WP_175490238.1">
    <property type="nucleotide sequence ID" value="NZ_FNJU01000003.1"/>
</dbReference>
<keyword evidence="2" id="KW-1185">Reference proteome</keyword>
<sequence>MQNLNSILNYYIEGIMKEYNITDRMEAETILASALVQDKSDIAITDAIEKLVENET</sequence>
<dbReference type="EMBL" id="FNJU01000003">
    <property type="protein sequence ID" value="SDP51294.1"/>
    <property type="molecule type" value="Genomic_DNA"/>
</dbReference>
<accession>A0A1H0TBB2</accession>
<dbReference type="AlphaFoldDB" id="A0A1H0TBB2"/>
<dbReference type="STRING" id="930152.SAMN05216565_103394"/>
<dbReference type="Proteomes" id="UP000199159">
    <property type="component" value="Unassembled WGS sequence"/>
</dbReference>
<proteinExistence type="predicted"/>
<organism evidence="1 2">
    <name type="scientific">Litchfieldia salsa</name>
    <dbReference type="NCBI Taxonomy" id="930152"/>
    <lineage>
        <taxon>Bacteria</taxon>
        <taxon>Bacillati</taxon>
        <taxon>Bacillota</taxon>
        <taxon>Bacilli</taxon>
        <taxon>Bacillales</taxon>
        <taxon>Bacillaceae</taxon>
        <taxon>Litchfieldia</taxon>
    </lineage>
</organism>
<gene>
    <name evidence="1" type="ORF">SAMN05216565_103394</name>
</gene>
<evidence type="ECO:0000313" key="1">
    <source>
        <dbReference type="EMBL" id="SDP51294.1"/>
    </source>
</evidence>